<dbReference type="EMBL" id="FNZK01000004">
    <property type="protein sequence ID" value="SEJ20192.1"/>
    <property type="molecule type" value="Genomic_DNA"/>
</dbReference>
<sequence>MKDRKIRIGIIGLGEIAQKVYLPYLVQQTNWLLMGAYSPTKIKRDTICQYYRIPSFAAMGDLIDQCDAVFVHSSTCTHFAVVAEALKKGKDVYVDKPLASSIEEAEQLVQLSIKTGRKLMVGFNRRFVPLYIRAREQANNTAWIRMEKHRISSLHDVNFAVTMLDDYIHLVDTVRWLREPNNKLTGHINLNDAQQLVSAQHAYQSNNGSTVFIGMHRKSGTNLEQLEFVNENSVIRVKNMDTMEIEKAGKVITTTSGSWESILKRRGFEAAILHFIAAVQGDTIPAIDGIEALKTQQLLQDMIDLKYLEF</sequence>
<dbReference type="STRING" id="84035.SAMN05660742_104137"/>
<accession>A0A1H6X5Q9</accession>
<dbReference type="SUPFAM" id="SSF51735">
    <property type="entry name" value="NAD(P)-binding Rossmann-fold domains"/>
    <property type="match status" value="1"/>
</dbReference>
<name>A0A1H6X5Q9_9FIRM</name>
<feature type="domain" description="YceM-like C-terminal" evidence="2">
    <location>
        <begin position="129"/>
        <end position="247"/>
    </location>
</feature>
<organism evidence="3 4">
    <name type="scientific">Propionispira arboris</name>
    <dbReference type="NCBI Taxonomy" id="84035"/>
    <lineage>
        <taxon>Bacteria</taxon>
        <taxon>Bacillati</taxon>
        <taxon>Bacillota</taxon>
        <taxon>Negativicutes</taxon>
        <taxon>Selenomonadales</taxon>
        <taxon>Selenomonadaceae</taxon>
        <taxon>Propionispira</taxon>
    </lineage>
</organism>
<dbReference type="RefSeq" id="WP_091829940.1">
    <property type="nucleotide sequence ID" value="NZ_FNZK01000004.1"/>
</dbReference>
<dbReference type="PANTHER" id="PTHR43708:SF4">
    <property type="entry name" value="OXIDOREDUCTASE YCEM-RELATED"/>
    <property type="match status" value="1"/>
</dbReference>
<evidence type="ECO:0000259" key="2">
    <source>
        <dbReference type="Pfam" id="PF21378"/>
    </source>
</evidence>
<reference evidence="3 4" key="1">
    <citation type="submission" date="2016-10" db="EMBL/GenBank/DDBJ databases">
        <authorList>
            <person name="de Groot N.N."/>
        </authorList>
    </citation>
    <scope>NUCLEOTIDE SEQUENCE [LARGE SCALE GENOMIC DNA]</scope>
    <source>
        <strain evidence="3 4">DSM 2179</strain>
    </source>
</reference>
<dbReference type="InterPro" id="IPR036291">
    <property type="entry name" value="NAD(P)-bd_dom_sf"/>
</dbReference>
<keyword evidence="4" id="KW-1185">Reference proteome</keyword>
<dbReference type="InterPro" id="IPR051317">
    <property type="entry name" value="Gfo/Idh/MocA_oxidoreduct"/>
</dbReference>
<evidence type="ECO:0000313" key="3">
    <source>
        <dbReference type="EMBL" id="SEJ20192.1"/>
    </source>
</evidence>
<dbReference type="InterPro" id="IPR048477">
    <property type="entry name" value="YceM-like_C"/>
</dbReference>
<gene>
    <name evidence="3" type="ORF">SAMN05660742_104137</name>
</gene>
<dbReference type="PANTHER" id="PTHR43708">
    <property type="entry name" value="CONSERVED EXPRESSED OXIDOREDUCTASE (EUROFUNG)"/>
    <property type="match status" value="1"/>
</dbReference>
<dbReference type="Gene3D" id="3.40.50.720">
    <property type="entry name" value="NAD(P)-binding Rossmann-like Domain"/>
    <property type="match status" value="1"/>
</dbReference>
<feature type="domain" description="Gfo/Idh/MocA-like oxidoreductase N-terminal" evidence="1">
    <location>
        <begin position="6"/>
        <end position="123"/>
    </location>
</feature>
<protein>
    <submittedName>
        <fullName evidence="3">Virulence factor</fullName>
    </submittedName>
</protein>
<dbReference type="SUPFAM" id="SSF55347">
    <property type="entry name" value="Glyceraldehyde-3-phosphate dehydrogenase-like, C-terminal domain"/>
    <property type="match status" value="1"/>
</dbReference>
<dbReference type="GO" id="GO:0000166">
    <property type="term" value="F:nucleotide binding"/>
    <property type="evidence" value="ECO:0007669"/>
    <property type="project" value="InterPro"/>
</dbReference>
<dbReference type="AlphaFoldDB" id="A0A1H6X5Q9"/>
<dbReference type="Pfam" id="PF01408">
    <property type="entry name" value="GFO_IDH_MocA"/>
    <property type="match status" value="1"/>
</dbReference>
<evidence type="ECO:0000313" key="4">
    <source>
        <dbReference type="Proteomes" id="UP000199662"/>
    </source>
</evidence>
<evidence type="ECO:0000259" key="1">
    <source>
        <dbReference type="Pfam" id="PF01408"/>
    </source>
</evidence>
<dbReference type="Gene3D" id="3.30.360.10">
    <property type="entry name" value="Dihydrodipicolinate Reductase, domain 2"/>
    <property type="match status" value="1"/>
</dbReference>
<dbReference type="InterPro" id="IPR000683">
    <property type="entry name" value="Gfo/Idh/MocA-like_OxRdtase_N"/>
</dbReference>
<dbReference type="Proteomes" id="UP000199662">
    <property type="component" value="Unassembled WGS sequence"/>
</dbReference>
<proteinExistence type="predicted"/>
<dbReference type="Pfam" id="PF21378">
    <property type="entry name" value="YceM-like_C"/>
    <property type="match status" value="1"/>
</dbReference>